<accession>A0ACB8X4Z3</accession>
<evidence type="ECO:0000313" key="1">
    <source>
        <dbReference type="EMBL" id="KAI3375168.1"/>
    </source>
</evidence>
<comment type="caution">
    <text evidence="1">The sequence shown here is derived from an EMBL/GenBank/DDBJ whole genome shotgun (WGS) entry which is preliminary data.</text>
</comment>
<keyword evidence="2" id="KW-1185">Reference proteome</keyword>
<gene>
    <name evidence="1" type="ORF">L3Q82_021073</name>
</gene>
<name>A0ACB8X4Z3_9TELE</name>
<dbReference type="Proteomes" id="UP000831701">
    <property type="component" value="Chromosome 3"/>
</dbReference>
<dbReference type="EMBL" id="CM041533">
    <property type="protein sequence ID" value="KAI3375168.1"/>
    <property type="molecule type" value="Genomic_DNA"/>
</dbReference>
<organism evidence="1 2">
    <name type="scientific">Scortum barcoo</name>
    <name type="common">barcoo grunter</name>
    <dbReference type="NCBI Taxonomy" id="214431"/>
    <lineage>
        <taxon>Eukaryota</taxon>
        <taxon>Metazoa</taxon>
        <taxon>Chordata</taxon>
        <taxon>Craniata</taxon>
        <taxon>Vertebrata</taxon>
        <taxon>Euteleostomi</taxon>
        <taxon>Actinopterygii</taxon>
        <taxon>Neopterygii</taxon>
        <taxon>Teleostei</taxon>
        <taxon>Neoteleostei</taxon>
        <taxon>Acanthomorphata</taxon>
        <taxon>Eupercaria</taxon>
        <taxon>Centrarchiformes</taxon>
        <taxon>Terapontoidei</taxon>
        <taxon>Terapontidae</taxon>
        <taxon>Scortum</taxon>
    </lineage>
</organism>
<proteinExistence type="predicted"/>
<protein>
    <submittedName>
        <fullName evidence="1">Uncharacterized protein</fullName>
    </submittedName>
</protein>
<reference evidence="1" key="1">
    <citation type="submission" date="2022-04" db="EMBL/GenBank/DDBJ databases">
        <title>Jade perch genome.</title>
        <authorList>
            <person name="Chao B."/>
        </authorList>
    </citation>
    <scope>NUCLEOTIDE SEQUENCE</scope>
    <source>
        <strain evidence="1">CB-2022</strain>
    </source>
</reference>
<sequence length="472" mass="50718">MATPRLNLGGHGGGRAGEGWQSPSGGRGRRLNSLGGRRKARQRRRTWRPSGKPEEAPAPLGHWEAQAQSRGTGAELIEELWGCCGWGLGGWTAGCTAGCGLGGLRAPEAGPQAEGQDGRQAGLQTADLTAGSCGRHAAGCRGPPWMAGGDAASQDPLCGAPVEAAEEEELLSGFFVMKSVCLPTTLPTTQQWWALIRDDNDLAYREEVEQLVRWVNNNLILNADKTKEISLMPLLSSWPTNHIWSSQQRWSAAPVFGADTFSSRQVFVLLSVAVGGYGYFIFGSGTKLFVTEPTWRGRAPCCVWSSAMFPPLVQFSWKRQKEDGPLEELPPAEGEQLELSESGCTGTIRVIDQDALNKYKYRCYVQHEGGNVEASEEQGVSQRPSPSPPPSLSTSPQPSSPPSHPPTLPASCPPSPPPPCPAAASFQSQCRVKLLSMLYSVLIVKSLVYCCGLSLLRILRNKGPSTNCTHAD</sequence>
<evidence type="ECO:0000313" key="2">
    <source>
        <dbReference type="Proteomes" id="UP000831701"/>
    </source>
</evidence>